<name>A0A6A6W9F9_9PEZI</name>
<reference evidence="2" key="1">
    <citation type="journal article" date="2020" name="Stud. Mycol.">
        <title>101 Dothideomycetes genomes: a test case for predicting lifestyles and emergence of pathogens.</title>
        <authorList>
            <person name="Haridas S."/>
            <person name="Albert R."/>
            <person name="Binder M."/>
            <person name="Bloem J."/>
            <person name="Labutti K."/>
            <person name="Salamov A."/>
            <person name="Andreopoulos B."/>
            <person name="Baker S."/>
            <person name="Barry K."/>
            <person name="Bills G."/>
            <person name="Bluhm B."/>
            <person name="Cannon C."/>
            <person name="Castanera R."/>
            <person name="Culley D."/>
            <person name="Daum C."/>
            <person name="Ezra D."/>
            <person name="Gonzalez J."/>
            <person name="Henrissat B."/>
            <person name="Kuo A."/>
            <person name="Liang C."/>
            <person name="Lipzen A."/>
            <person name="Lutzoni F."/>
            <person name="Magnuson J."/>
            <person name="Mondo S."/>
            <person name="Nolan M."/>
            <person name="Ohm R."/>
            <person name="Pangilinan J."/>
            <person name="Park H.-J."/>
            <person name="Ramirez L."/>
            <person name="Alfaro M."/>
            <person name="Sun H."/>
            <person name="Tritt A."/>
            <person name="Yoshinaga Y."/>
            <person name="Zwiers L.-H."/>
            <person name="Turgeon B."/>
            <person name="Goodwin S."/>
            <person name="Spatafora J."/>
            <person name="Crous P."/>
            <person name="Grigoriev I."/>
        </authorList>
    </citation>
    <scope>NUCLEOTIDE SEQUENCE</scope>
    <source>
        <strain evidence="2">CBS 121739</strain>
    </source>
</reference>
<feature type="region of interest" description="Disordered" evidence="1">
    <location>
        <begin position="1"/>
        <end position="40"/>
    </location>
</feature>
<proteinExistence type="predicted"/>
<keyword evidence="3" id="KW-1185">Reference proteome</keyword>
<accession>A0A6A6W9F9</accession>
<evidence type="ECO:0000313" key="2">
    <source>
        <dbReference type="EMBL" id="KAF2758506.1"/>
    </source>
</evidence>
<sequence length="85" mass="9934">MRRERERGEQTSRRERERERAGRAVEQEELRASEPGEPRERAGLFLNNVCRGARSTVKDGPRATGQGAGIVLWRRERMRVFVVRE</sequence>
<dbReference type="RefSeq" id="XP_033600957.1">
    <property type="nucleotide sequence ID" value="XM_033741024.1"/>
</dbReference>
<dbReference type="Proteomes" id="UP000799437">
    <property type="component" value="Unassembled WGS sequence"/>
</dbReference>
<dbReference type="AlphaFoldDB" id="A0A6A6W9F9"/>
<protein>
    <submittedName>
        <fullName evidence="2">Uncharacterized protein</fullName>
    </submittedName>
</protein>
<organism evidence="2 3">
    <name type="scientific">Pseudovirgaria hyperparasitica</name>
    <dbReference type="NCBI Taxonomy" id="470096"/>
    <lineage>
        <taxon>Eukaryota</taxon>
        <taxon>Fungi</taxon>
        <taxon>Dikarya</taxon>
        <taxon>Ascomycota</taxon>
        <taxon>Pezizomycotina</taxon>
        <taxon>Dothideomycetes</taxon>
        <taxon>Dothideomycetes incertae sedis</taxon>
        <taxon>Acrospermales</taxon>
        <taxon>Acrospermaceae</taxon>
        <taxon>Pseudovirgaria</taxon>
    </lineage>
</organism>
<evidence type="ECO:0000256" key="1">
    <source>
        <dbReference type="SAM" id="MobiDB-lite"/>
    </source>
</evidence>
<dbReference type="EMBL" id="ML996571">
    <property type="protein sequence ID" value="KAF2758506.1"/>
    <property type="molecule type" value="Genomic_DNA"/>
</dbReference>
<evidence type="ECO:0000313" key="3">
    <source>
        <dbReference type="Proteomes" id="UP000799437"/>
    </source>
</evidence>
<gene>
    <name evidence="2" type="ORF">EJ05DRAFT_352995</name>
</gene>
<dbReference type="GeneID" id="54482078"/>